<dbReference type="AlphaFoldDB" id="A0A6J1Q7D1"/>
<name>A0A6J1Q7D1_9HYME</name>
<proteinExistence type="predicted"/>
<dbReference type="GeneID" id="112458625"/>
<reference evidence="2" key="1">
    <citation type="submission" date="2025-08" db="UniProtKB">
        <authorList>
            <consortium name="RefSeq"/>
        </authorList>
    </citation>
    <scope>IDENTIFICATION</scope>
    <source>
        <tissue evidence="2">Whole body</tissue>
    </source>
</reference>
<protein>
    <submittedName>
        <fullName evidence="2">Uncharacterized protein LOC112458625</fullName>
    </submittedName>
</protein>
<dbReference type="Proteomes" id="UP000504618">
    <property type="component" value="Unplaced"/>
</dbReference>
<keyword evidence="1" id="KW-1185">Reference proteome</keyword>
<organism evidence="1 2">
    <name type="scientific">Temnothorax curvispinosus</name>
    <dbReference type="NCBI Taxonomy" id="300111"/>
    <lineage>
        <taxon>Eukaryota</taxon>
        <taxon>Metazoa</taxon>
        <taxon>Ecdysozoa</taxon>
        <taxon>Arthropoda</taxon>
        <taxon>Hexapoda</taxon>
        <taxon>Insecta</taxon>
        <taxon>Pterygota</taxon>
        <taxon>Neoptera</taxon>
        <taxon>Endopterygota</taxon>
        <taxon>Hymenoptera</taxon>
        <taxon>Apocrita</taxon>
        <taxon>Aculeata</taxon>
        <taxon>Formicoidea</taxon>
        <taxon>Formicidae</taxon>
        <taxon>Myrmicinae</taxon>
        <taxon>Temnothorax</taxon>
    </lineage>
</organism>
<dbReference type="RefSeq" id="XP_024878129.1">
    <property type="nucleotide sequence ID" value="XM_025022361.1"/>
</dbReference>
<sequence>MIIHAACPSLVAVRKPGNRWYQVGDDVDVNSAVNSSHENERSWVVMVLPFDDRQSDNSVLLSPPPLLHADPFPLDDILDVSARKKNKNNLGTVLIQIEDPGREGIKESEGESCGLLLSMRVSGLLKAFTRDAKP</sequence>
<evidence type="ECO:0000313" key="1">
    <source>
        <dbReference type="Proteomes" id="UP000504618"/>
    </source>
</evidence>
<gene>
    <name evidence="2" type="primary">LOC112458625</name>
</gene>
<accession>A0A6J1Q7D1</accession>
<evidence type="ECO:0000313" key="2">
    <source>
        <dbReference type="RefSeq" id="XP_024878129.1"/>
    </source>
</evidence>